<dbReference type="RefSeq" id="WP_073357114.1">
    <property type="nucleotide sequence ID" value="NZ_FQUZ01000042.1"/>
</dbReference>
<proteinExistence type="predicted"/>
<evidence type="ECO:0000259" key="3">
    <source>
        <dbReference type="PROSITE" id="PS50966"/>
    </source>
</evidence>
<dbReference type="GO" id="GO:0008270">
    <property type="term" value="F:zinc ion binding"/>
    <property type="evidence" value="ECO:0007669"/>
    <property type="project" value="UniProtKB-KW"/>
</dbReference>
<accession>A0A1M5EJN8</accession>
<dbReference type="PROSITE" id="PS50966">
    <property type="entry name" value="ZF_SWIM"/>
    <property type="match status" value="1"/>
</dbReference>
<protein>
    <submittedName>
        <fullName evidence="4">SWIM zinc finger</fullName>
    </submittedName>
</protein>
<dbReference type="STRING" id="1122156.SAMN02745117_02611"/>
<feature type="compositionally biased region" description="Basic and acidic residues" evidence="2">
    <location>
        <begin position="111"/>
        <end position="124"/>
    </location>
</feature>
<dbReference type="InterPro" id="IPR007527">
    <property type="entry name" value="Znf_SWIM"/>
</dbReference>
<evidence type="ECO:0000313" key="4">
    <source>
        <dbReference type="EMBL" id="SHF79459.1"/>
    </source>
</evidence>
<evidence type="ECO:0000313" key="5">
    <source>
        <dbReference type="Proteomes" id="UP000184327"/>
    </source>
</evidence>
<dbReference type="OrthoDB" id="9816340at2"/>
<evidence type="ECO:0000256" key="1">
    <source>
        <dbReference type="PROSITE-ProRule" id="PRU00325"/>
    </source>
</evidence>
<keyword evidence="1" id="KW-0862">Zinc</keyword>
<dbReference type="AlphaFoldDB" id="A0A1M5EJN8"/>
<keyword evidence="1" id="KW-0863">Zinc-finger</keyword>
<dbReference type="Proteomes" id="UP000184327">
    <property type="component" value="Unassembled WGS sequence"/>
</dbReference>
<keyword evidence="1" id="KW-0479">Metal-binding</keyword>
<evidence type="ECO:0000256" key="2">
    <source>
        <dbReference type="SAM" id="MobiDB-lite"/>
    </source>
</evidence>
<sequence>MSRVLGTEVEVLALAPDAASVKAAKGLQSIRKWPSVGSSATAVWGECQGSGSKPYQTQVDLSGPSFKCSCPSRKFPCKHGLALMLLRAAGEVPEGGDVPEWVQAWQTSRQQKAEKKAEQQERKASAPPPNPAAVARRVDKRWDNISAGMQELALWMQDMVAQGLASLSGNPQASAQWRTLTARMVDAQAPGMATRLQRAWTLVDSHPDWHRELLLHLGQWHLLHEAVQRQGSLDADTRADLMAALGWPLDRAEVVAQGQAVTDSWVVAGLHHTPRDGNLLERRIWLQGLHSGRVALLLDYAQGGRGFESAWLAGRSYHSVLHFYPGRAPLRALLPVGQVPALLAQQDEHDGALTQAVVGTARQALDTLARRVADNPFQTLQPLWMEQAALRFHEGRWWLHGMEDAAPITVVLEAQAGWQLLAMTGGQPVSWFGEWEHRHWHLRSAWQAVRPDDARNALHCIWHDRGETA</sequence>
<dbReference type="Pfam" id="PF04434">
    <property type="entry name" value="SWIM"/>
    <property type="match status" value="1"/>
</dbReference>
<dbReference type="EMBL" id="FQUZ01000042">
    <property type="protein sequence ID" value="SHF79459.1"/>
    <property type="molecule type" value="Genomic_DNA"/>
</dbReference>
<reference evidence="4 5" key="1">
    <citation type="submission" date="2016-11" db="EMBL/GenBank/DDBJ databases">
        <authorList>
            <person name="Jaros S."/>
            <person name="Januszkiewicz K."/>
            <person name="Wedrychowicz H."/>
        </authorList>
    </citation>
    <scope>NUCLEOTIDE SEQUENCE [LARGE SCALE GENOMIC DNA]</scope>
    <source>
        <strain evidence="4 5">DSM 16112</strain>
    </source>
</reference>
<keyword evidence="5" id="KW-1185">Reference proteome</keyword>
<name>A0A1M5EJN8_9BURK</name>
<gene>
    <name evidence="4" type="ORF">SAMN02745117_02611</name>
</gene>
<feature type="domain" description="SWIM-type" evidence="3">
    <location>
        <begin position="55"/>
        <end position="88"/>
    </location>
</feature>
<organism evidence="4 5">
    <name type="scientific">Lampropedia hyalina DSM 16112</name>
    <dbReference type="NCBI Taxonomy" id="1122156"/>
    <lineage>
        <taxon>Bacteria</taxon>
        <taxon>Pseudomonadati</taxon>
        <taxon>Pseudomonadota</taxon>
        <taxon>Betaproteobacteria</taxon>
        <taxon>Burkholderiales</taxon>
        <taxon>Comamonadaceae</taxon>
        <taxon>Lampropedia</taxon>
    </lineage>
</organism>
<feature type="region of interest" description="Disordered" evidence="2">
    <location>
        <begin position="106"/>
        <end position="134"/>
    </location>
</feature>